<feature type="region of interest" description="Disordered" evidence="1">
    <location>
        <begin position="436"/>
        <end position="597"/>
    </location>
</feature>
<reference evidence="5" key="1">
    <citation type="submission" date="2014-04" db="EMBL/GenBank/DDBJ databases">
        <title>Evolutionary Origins and Diversification of the Mycorrhizal Mutualists.</title>
        <authorList>
            <consortium name="DOE Joint Genome Institute"/>
            <consortium name="Mycorrhizal Genomics Consortium"/>
            <person name="Kohler A."/>
            <person name="Kuo A."/>
            <person name="Nagy L.G."/>
            <person name="Floudas D."/>
            <person name="Copeland A."/>
            <person name="Barry K.W."/>
            <person name="Cichocki N."/>
            <person name="Veneault-Fourrey C."/>
            <person name="LaButti K."/>
            <person name="Lindquist E.A."/>
            <person name="Lipzen A."/>
            <person name="Lundell T."/>
            <person name="Morin E."/>
            <person name="Murat C."/>
            <person name="Riley R."/>
            <person name="Ohm R."/>
            <person name="Sun H."/>
            <person name="Tunlid A."/>
            <person name="Henrissat B."/>
            <person name="Grigoriev I.V."/>
            <person name="Hibbett D.S."/>
            <person name="Martin F."/>
        </authorList>
    </citation>
    <scope>NUCLEOTIDE SEQUENCE [LARGE SCALE GENOMIC DNA]</scope>
    <source>
        <strain evidence="5">FD-334 SS-4</strain>
    </source>
</reference>
<evidence type="ECO:0000256" key="3">
    <source>
        <dbReference type="SAM" id="SignalP"/>
    </source>
</evidence>
<feature type="compositionally biased region" description="Basic residues" evidence="1">
    <location>
        <begin position="510"/>
        <end position="521"/>
    </location>
</feature>
<keyword evidence="2" id="KW-0812">Transmembrane</keyword>
<feature type="compositionally biased region" description="Basic residues" evidence="1">
    <location>
        <begin position="31"/>
        <end position="40"/>
    </location>
</feature>
<keyword evidence="2" id="KW-0472">Membrane</keyword>
<evidence type="ECO:0000256" key="2">
    <source>
        <dbReference type="SAM" id="Phobius"/>
    </source>
</evidence>
<feature type="region of interest" description="Disordered" evidence="1">
    <location>
        <begin position="31"/>
        <end position="50"/>
    </location>
</feature>
<evidence type="ECO:0000313" key="4">
    <source>
        <dbReference type="EMBL" id="KJA16747.1"/>
    </source>
</evidence>
<feature type="compositionally biased region" description="Polar residues" evidence="1">
    <location>
        <begin position="482"/>
        <end position="502"/>
    </location>
</feature>
<dbReference type="EMBL" id="KN817615">
    <property type="protein sequence ID" value="KJA16747.1"/>
    <property type="molecule type" value="Genomic_DNA"/>
</dbReference>
<feature type="compositionally biased region" description="Polar residues" evidence="1">
    <location>
        <begin position="214"/>
        <end position="235"/>
    </location>
</feature>
<feature type="region of interest" description="Disordered" evidence="1">
    <location>
        <begin position="378"/>
        <end position="419"/>
    </location>
</feature>
<feature type="compositionally biased region" description="Polar residues" evidence="1">
    <location>
        <begin position="456"/>
        <end position="469"/>
    </location>
</feature>
<dbReference type="AlphaFoldDB" id="A0A0D2KQ62"/>
<keyword evidence="3" id="KW-0732">Signal</keyword>
<evidence type="ECO:0000313" key="5">
    <source>
        <dbReference type="Proteomes" id="UP000054270"/>
    </source>
</evidence>
<keyword evidence="5" id="KW-1185">Reference proteome</keyword>
<accession>A0A0D2KQ62</accession>
<feature type="compositionally biased region" description="Pro residues" evidence="1">
    <location>
        <begin position="103"/>
        <end position="112"/>
    </location>
</feature>
<feature type="compositionally biased region" description="Low complexity" evidence="1">
    <location>
        <begin position="538"/>
        <end position="550"/>
    </location>
</feature>
<proteinExistence type="predicted"/>
<gene>
    <name evidence="4" type="ORF">HYPSUDRAFT_71116</name>
</gene>
<feature type="compositionally biased region" description="Polar residues" evidence="1">
    <location>
        <begin position="187"/>
        <end position="207"/>
    </location>
</feature>
<feature type="chain" id="PRO_5002263026" evidence="3">
    <location>
        <begin position="27"/>
        <end position="672"/>
    </location>
</feature>
<evidence type="ECO:0000256" key="1">
    <source>
        <dbReference type="SAM" id="MobiDB-lite"/>
    </source>
</evidence>
<name>A0A0D2KQ62_HYPSF</name>
<feature type="compositionally biased region" description="Basic and acidic residues" evidence="1">
    <location>
        <begin position="391"/>
        <end position="406"/>
    </location>
</feature>
<feature type="region of interest" description="Disordered" evidence="1">
    <location>
        <begin position="94"/>
        <end position="149"/>
    </location>
</feature>
<organism evidence="4 5">
    <name type="scientific">Hypholoma sublateritium (strain FD-334 SS-4)</name>
    <dbReference type="NCBI Taxonomy" id="945553"/>
    <lineage>
        <taxon>Eukaryota</taxon>
        <taxon>Fungi</taxon>
        <taxon>Dikarya</taxon>
        <taxon>Basidiomycota</taxon>
        <taxon>Agaricomycotina</taxon>
        <taxon>Agaricomycetes</taxon>
        <taxon>Agaricomycetidae</taxon>
        <taxon>Agaricales</taxon>
        <taxon>Agaricineae</taxon>
        <taxon>Strophariaceae</taxon>
        <taxon>Hypholoma</taxon>
    </lineage>
</organism>
<feature type="compositionally biased region" description="Polar residues" evidence="1">
    <location>
        <begin position="127"/>
        <end position="149"/>
    </location>
</feature>
<dbReference type="Proteomes" id="UP000054270">
    <property type="component" value="Unassembled WGS sequence"/>
</dbReference>
<sequence>MARLVLGDISPMIVIILFLLLGPARAERHASNIHHRRLRRSVSAPSSALQPIQAERIAERISTPSLNPTLTRLPTTTNIKLISDATSVTAALTQALSRSDTKSPPPSKPLTPAPDFDDPSQTHEVNKPTTLSEGTPPGSQGKSASSTKTRFITSRTGGINLFSTLPLLVPPNGLLPTDLSPKPASHVETSLPNPALTTSESGLTLPTTRVRGPFSTSQHDLQTPNPIPATPTQKMPNGPPTRSRKGDNPHPTKSTQHPKFSIPLLSPIPPLLSDIPSAASSIFDHLPTPHEGQNPHLTKPMSHPAFSVPLLSPIASLVSDGSGAISSVFDHFPTPHEEENSHSTKPTQHPVFSIPLPSPIPSLLSEISGTLSSVFDHFPTPHEGFPPKTLTSDKEESSDQGNHRTDSPLSTTRKSPPPFVPLSSLVSSVLSELSGLPSVIDNPPTPVNTAIRKGSRTSSINSATTSNGVHSGAPDKPIVHTAKSSKPSPNSGTAPTVDSPSRVTILPASHTHHTIHNHHTKSPSSAPLVAEKTPPPETTTAYTISTETPSAGGATHSAYSTLSMTHTTTAPGKPGKKPMGQPTTSKKSKAHPTTGTAEPTNNNLFFFGTQEVHPESVGGVVIGCTVVIYVLIMTIIYVFQRRRYQRERGTWNSPATIVRRKWWSRGRNYGRL</sequence>
<protein>
    <submittedName>
        <fullName evidence="4">Uncharacterized protein</fullName>
    </submittedName>
</protein>
<feature type="compositionally biased region" description="Low complexity" evidence="1">
    <location>
        <begin position="565"/>
        <end position="584"/>
    </location>
</feature>
<feature type="transmembrane region" description="Helical" evidence="2">
    <location>
        <begin position="617"/>
        <end position="639"/>
    </location>
</feature>
<keyword evidence="2" id="KW-1133">Transmembrane helix</keyword>
<feature type="region of interest" description="Disordered" evidence="1">
    <location>
        <begin position="179"/>
        <end position="265"/>
    </location>
</feature>
<feature type="signal peptide" evidence="3">
    <location>
        <begin position="1"/>
        <end position="26"/>
    </location>
</feature>